<evidence type="ECO:0000256" key="3">
    <source>
        <dbReference type="SAM" id="MobiDB-lite"/>
    </source>
</evidence>
<dbReference type="PANTHER" id="PTHR38340">
    <property type="entry name" value="S-LAYER PROTEIN"/>
    <property type="match status" value="1"/>
</dbReference>
<dbReference type="GO" id="GO:0005509">
    <property type="term" value="F:calcium ion binding"/>
    <property type="evidence" value="ECO:0007669"/>
    <property type="project" value="InterPro"/>
</dbReference>
<protein>
    <recommendedName>
        <fullName evidence="6">Hemolysin-type calcium-binding repeat-containing protein</fullName>
    </recommendedName>
</protein>
<dbReference type="InterPro" id="IPR050557">
    <property type="entry name" value="RTX_toxin/Mannuronan_C5-epim"/>
</dbReference>
<dbReference type="AlphaFoldDB" id="A0A934I6M6"/>
<comment type="subcellular location">
    <subcellularLocation>
        <location evidence="1">Secreted</location>
    </subcellularLocation>
</comment>
<dbReference type="Proteomes" id="UP000642488">
    <property type="component" value="Unassembled WGS sequence"/>
</dbReference>
<keyword evidence="5" id="KW-1185">Reference proteome</keyword>
<dbReference type="Gene3D" id="2.150.10.10">
    <property type="entry name" value="Serralysin-like metalloprotease, C-terminal"/>
    <property type="match status" value="2"/>
</dbReference>
<dbReference type="InterPro" id="IPR001343">
    <property type="entry name" value="Hemolysn_Ca-bd"/>
</dbReference>
<dbReference type="Pfam" id="PF00353">
    <property type="entry name" value="HemolysinCabind"/>
    <property type="match status" value="4"/>
</dbReference>
<feature type="region of interest" description="Disordered" evidence="3">
    <location>
        <begin position="1"/>
        <end position="71"/>
    </location>
</feature>
<dbReference type="InterPro" id="IPR011049">
    <property type="entry name" value="Serralysin-like_metalloprot_C"/>
</dbReference>
<dbReference type="InterPro" id="IPR018511">
    <property type="entry name" value="Hemolysin-typ_Ca-bd_CS"/>
</dbReference>
<name>A0A934I6M6_9RHOB</name>
<organism evidence="4 5">
    <name type="scientific">Palleronia pontilimi</name>
    <dbReference type="NCBI Taxonomy" id="1964209"/>
    <lineage>
        <taxon>Bacteria</taxon>
        <taxon>Pseudomonadati</taxon>
        <taxon>Pseudomonadota</taxon>
        <taxon>Alphaproteobacteria</taxon>
        <taxon>Rhodobacterales</taxon>
        <taxon>Roseobacteraceae</taxon>
        <taxon>Palleronia</taxon>
    </lineage>
</organism>
<dbReference type="SUPFAM" id="SSF51120">
    <property type="entry name" value="beta-Roll"/>
    <property type="match status" value="1"/>
</dbReference>
<dbReference type="GO" id="GO:0005576">
    <property type="term" value="C:extracellular region"/>
    <property type="evidence" value="ECO:0007669"/>
    <property type="project" value="UniProtKB-SubCell"/>
</dbReference>
<comment type="caution">
    <text evidence="4">The sequence shown here is derived from an EMBL/GenBank/DDBJ whole genome shotgun (WGS) entry which is preliminary data.</text>
</comment>
<evidence type="ECO:0000256" key="2">
    <source>
        <dbReference type="ARBA" id="ARBA00022525"/>
    </source>
</evidence>
<accession>A0A934I6M6</accession>
<evidence type="ECO:0008006" key="6">
    <source>
        <dbReference type="Google" id="ProtNLM"/>
    </source>
</evidence>
<evidence type="ECO:0000313" key="4">
    <source>
        <dbReference type="EMBL" id="MBJ3761424.1"/>
    </source>
</evidence>
<dbReference type="PRINTS" id="PR00313">
    <property type="entry name" value="CABNDNGRPT"/>
</dbReference>
<feature type="compositionally biased region" description="Low complexity" evidence="3">
    <location>
        <begin position="22"/>
        <end position="33"/>
    </location>
</feature>
<dbReference type="EMBL" id="JAEKPD010000001">
    <property type="protein sequence ID" value="MBJ3761424.1"/>
    <property type="molecule type" value="Genomic_DNA"/>
</dbReference>
<feature type="compositionally biased region" description="Low complexity" evidence="3">
    <location>
        <begin position="334"/>
        <end position="371"/>
    </location>
</feature>
<evidence type="ECO:0000256" key="1">
    <source>
        <dbReference type="ARBA" id="ARBA00004613"/>
    </source>
</evidence>
<keyword evidence="2" id="KW-0964">Secreted</keyword>
<feature type="region of interest" description="Disordered" evidence="3">
    <location>
        <begin position="279"/>
        <end position="377"/>
    </location>
</feature>
<reference evidence="4" key="1">
    <citation type="submission" date="2020-12" db="EMBL/GenBank/DDBJ databases">
        <title>Bacterial taxonomy.</title>
        <authorList>
            <person name="Pan X."/>
        </authorList>
    </citation>
    <scope>NUCLEOTIDE SEQUENCE</scope>
    <source>
        <strain evidence="4">KCTC 52957</strain>
    </source>
</reference>
<proteinExistence type="predicted"/>
<dbReference type="PROSITE" id="PS00330">
    <property type="entry name" value="HEMOLYSIN_CALCIUM"/>
    <property type="match status" value="1"/>
</dbReference>
<gene>
    <name evidence="4" type="ORF">ILP92_01490</name>
</gene>
<evidence type="ECO:0000313" key="5">
    <source>
        <dbReference type="Proteomes" id="UP000642488"/>
    </source>
</evidence>
<dbReference type="PANTHER" id="PTHR38340:SF1">
    <property type="entry name" value="S-LAYER PROTEIN"/>
    <property type="match status" value="1"/>
</dbReference>
<sequence>MLQPDGIVDGTAGDDAMGPGHSDGATDASGTGDDILRGYAGNDTMDGGSGNDRLEGGDGNDSVLGGDGNDTLWGGNDRDTLLGGLGDDVFLAYASDGDNGFLGGDGTDRILAMVDGANVGIDGNFDATNSIEVIDANGFANVSIYSVDAQAAFLDFSGPTLIDIAGIYGESNNDTIIGSLSADVIHGGTGDDSLDGGAGADTFGIEDGFGADTILGGEGGIDADTIHLAALTNAVSVIYNGDEAGTITDGVGTIDFSVIERIVFTELDDIADASATTTGVTIDGGESADSITGGDGDDHLIGDGTGPGAGPPFSGATRPLRQLRSPADRRRSTGSRSTTSAPEPATASTNRTGWTASTPATAPQTRTARSTWTMRAS</sequence>
<dbReference type="RefSeq" id="WP_198914590.1">
    <property type="nucleotide sequence ID" value="NZ_JAEKPD010000001.1"/>
</dbReference>